<protein>
    <submittedName>
        <fullName evidence="8">LemA family protein</fullName>
    </submittedName>
</protein>
<keyword evidence="4 7" id="KW-1133">Transmembrane helix</keyword>
<evidence type="ECO:0000256" key="7">
    <source>
        <dbReference type="SAM" id="Phobius"/>
    </source>
</evidence>
<proteinExistence type="inferred from homology"/>
<feature type="transmembrane region" description="Helical" evidence="7">
    <location>
        <begin position="6"/>
        <end position="24"/>
    </location>
</feature>
<comment type="subcellular location">
    <subcellularLocation>
        <location evidence="1">Membrane</location>
        <topology evidence="1">Single-pass membrane protein</topology>
    </subcellularLocation>
</comment>
<sequence length="178" mass="20951">MNYTPWQVLVTISLGLAFLLLYIWSAYNSMIRRRNQVKTDFSDIDIQLKRRSSLIQNLVDLVKDYARHEKETFENVAKARAAVDTSKTAGESARADNMLTQTLRSLFMVVENYPKLQASDNYKQLREDLVDTENLIAMYREDYNRSVQRYNNLIQTFPNLFVAQLFKFYEEEFFTATV</sequence>
<dbReference type="Proteomes" id="UP000034050">
    <property type="component" value="Unassembled WGS sequence"/>
</dbReference>
<keyword evidence="3 7" id="KW-0812">Transmembrane</keyword>
<dbReference type="InterPro" id="IPR023353">
    <property type="entry name" value="LemA-like_dom_sf"/>
</dbReference>
<dbReference type="InterPro" id="IPR007156">
    <property type="entry name" value="MamQ_LemA"/>
</dbReference>
<keyword evidence="5 7" id="KW-0472">Membrane</keyword>
<accession>A0A0G1CJ35</accession>
<feature type="coiled-coil region" evidence="6">
    <location>
        <begin position="115"/>
        <end position="142"/>
    </location>
</feature>
<reference evidence="8 9" key="1">
    <citation type="journal article" date="2015" name="Nature">
        <title>rRNA introns, odd ribosomes, and small enigmatic genomes across a large radiation of phyla.</title>
        <authorList>
            <person name="Brown C.T."/>
            <person name="Hug L.A."/>
            <person name="Thomas B.C."/>
            <person name="Sharon I."/>
            <person name="Castelle C.J."/>
            <person name="Singh A."/>
            <person name="Wilkins M.J."/>
            <person name="Williams K.H."/>
            <person name="Banfield J.F."/>
        </authorList>
    </citation>
    <scope>NUCLEOTIDE SEQUENCE [LARGE SCALE GENOMIC DNA]</scope>
</reference>
<gene>
    <name evidence="8" type="ORF">UV61_C0017G0018</name>
</gene>
<keyword evidence="6" id="KW-0175">Coiled coil</keyword>
<dbReference type="PANTHER" id="PTHR34478">
    <property type="entry name" value="PROTEIN LEMA"/>
    <property type="match status" value="1"/>
</dbReference>
<dbReference type="SUPFAM" id="SSF140478">
    <property type="entry name" value="LemA-like"/>
    <property type="match status" value="1"/>
</dbReference>
<dbReference type="Pfam" id="PF04011">
    <property type="entry name" value="LemA"/>
    <property type="match status" value="1"/>
</dbReference>
<dbReference type="Gene3D" id="1.20.1440.20">
    <property type="entry name" value="LemA-like domain"/>
    <property type="match status" value="1"/>
</dbReference>
<comment type="similarity">
    <text evidence="2">Belongs to the LemA family.</text>
</comment>
<evidence type="ECO:0000256" key="6">
    <source>
        <dbReference type="SAM" id="Coils"/>
    </source>
</evidence>
<evidence type="ECO:0000313" key="8">
    <source>
        <dbReference type="EMBL" id="KKS85507.1"/>
    </source>
</evidence>
<name>A0A0G1CJ35_9BACT</name>
<dbReference type="GO" id="GO:0016020">
    <property type="term" value="C:membrane"/>
    <property type="evidence" value="ECO:0007669"/>
    <property type="project" value="UniProtKB-SubCell"/>
</dbReference>
<evidence type="ECO:0000256" key="4">
    <source>
        <dbReference type="ARBA" id="ARBA00022989"/>
    </source>
</evidence>
<evidence type="ECO:0000256" key="1">
    <source>
        <dbReference type="ARBA" id="ARBA00004167"/>
    </source>
</evidence>
<organism evidence="8 9">
    <name type="scientific">Candidatus Gottesmanbacteria bacterium GW2011_GWB1_43_11</name>
    <dbReference type="NCBI Taxonomy" id="1618446"/>
    <lineage>
        <taxon>Bacteria</taxon>
        <taxon>Candidatus Gottesmaniibacteriota</taxon>
    </lineage>
</organism>
<dbReference type="AlphaFoldDB" id="A0A0G1CJ35"/>
<dbReference type="EMBL" id="LCFD01000017">
    <property type="protein sequence ID" value="KKS85507.1"/>
    <property type="molecule type" value="Genomic_DNA"/>
</dbReference>
<evidence type="ECO:0000256" key="3">
    <source>
        <dbReference type="ARBA" id="ARBA00022692"/>
    </source>
</evidence>
<dbReference type="STRING" id="1618446.UV61_C0017G0018"/>
<evidence type="ECO:0000256" key="5">
    <source>
        <dbReference type="ARBA" id="ARBA00023136"/>
    </source>
</evidence>
<evidence type="ECO:0000256" key="2">
    <source>
        <dbReference type="ARBA" id="ARBA00008854"/>
    </source>
</evidence>
<dbReference type="PANTHER" id="PTHR34478:SF2">
    <property type="entry name" value="MEMBRANE PROTEIN"/>
    <property type="match status" value="1"/>
</dbReference>
<comment type="caution">
    <text evidence="8">The sequence shown here is derived from an EMBL/GenBank/DDBJ whole genome shotgun (WGS) entry which is preliminary data.</text>
</comment>
<evidence type="ECO:0000313" key="9">
    <source>
        <dbReference type="Proteomes" id="UP000034050"/>
    </source>
</evidence>